<evidence type="ECO:0000313" key="3">
    <source>
        <dbReference type="Proteomes" id="UP000756921"/>
    </source>
</evidence>
<evidence type="ECO:0000313" key="2">
    <source>
        <dbReference type="EMBL" id="KAF9732662.1"/>
    </source>
</evidence>
<reference evidence="2" key="1">
    <citation type="journal article" date="2020" name="Mol. Plant Microbe Interact.">
        <title>Genome Sequence of the Biocontrol Agent Coniothyrium minitans strain Conio (IMI 134523).</title>
        <authorList>
            <person name="Patel D."/>
            <person name="Shittu T.A."/>
            <person name="Baroncelli R."/>
            <person name="Muthumeenakshi S."/>
            <person name="Osborne T.H."/>
            <person name="Janganan T.K."/>
            <person name="Sreenivasaprasad S."/>
        </authorList>
    </citation>
    <scope>NUCLEOTIDE SEQUENCE</scope>
    <source>
        <strain evidence="2">Conio</strain>
    </source>
</reference>
<feature type="region of interest" description="Disordered" evidence="1">
    <location>
        <begin position="1"/>
        <end position="35"/>
    </location>
</feature>
<dbReference type="OrthoDB" id="3797230at2759"/>
<protein>
    <submittedName>
        <fullName evidence="2">Uncharacterized protein</fullName>
    </submittedName>
</protein>
<dbReference type="EMBL" id="WJXW01000010">
    <property type="protein sequence ID" value="KAF9732662.1"/>
    <property type="molecule type" value="Genomic_DNA"/>
</dbReference>
<proteinExistence type="predicted"/>
<dbReference type="Proteomes" id="UP000756921">
    <property type="component" value="Unassembled WGS sequence"/>
</dbReference>
<sequence>MAPSVRHRDRSTAPKTLETRKFQAKQGNRKYNKQVRKPAVPSVTRFIWERSRRARARDEEEHRHAGIVDLTLPKGDKERETWARKLYSALISGPNLCPEAAGDTAWTIFSSTEELFRYGPSVAPIKDIAAPVILDELKNVTFTQHFDDLVRFVDKGGVESDVIGCTAEELLVRVARAKRALRLQQLLDTGDVFPLEEAENMMTGFIDLTMESSEDETGDDTDAGEDDAGAAEERRKYGDLIMLESVPTDKKAATGLRVRTVPHNAAIIDLTERSESKKGAEIKSGTVARKYKDTNSSAEVSIQDRASYFDPDPFWMAHLETMRNKRRFVGKEALDRVWQADRKTKTV</sequence>
<comment type="caution">
    <text evidence="2">The sequence shown here is derived from an EMBL/GenBank/DDBJ whole genome shotgun (WGS) entry which is preliminary data.</text>
</comment>
<accession>A0A9P6GBI0</accession>
<evidence type="ECO:0000256" key="1">
    <source>
        <dbReference type="SAM" id="MobiDB-lite"/>
    </source>
</evidence>
<organism evidence="2 3">
    <name type="scientific">Paraphaeosphaeria minitans</name>
    <dbReference type="NCBI Taxonomy" id="565426"/>
    <lineage>
        <taxon>Eukaryota</taxon>
        <taxon>Fungi</taxon>
        <taxon>Dikarya</taxon>
        <taxon>Ascomycota</taxon>
        <taxon>Pezizomycotina</taxon>
        <taxon>Dothideomycetes</taxon>
        <taxon>Pleosporomycetidae</taxon>
        <taxon>Pleosporales</taxon>
        <taxon>Massarineae</taxon>
        <taxon>Didymosphaeriaceae</taxon>
        <taxon>Paraphaeosphaeria</taxon>
    </lineage>
</organism>
<keyword evidence="3" id="KW-1185">Reference proteome</keyword>
<name>A0A9P6GBI0_9PLEO</name>
<dbReference type="AlphaFoldDB" id="A0A9P6GBI0"/>
<gene>
    <name evidence="2" type="ORF">PMIN01_09520</name>
</gene>